<protein>
    <submittedName>
        <fullName evidence="3">DUF1624 domain-containing protein</fullName>
    </submittedName>
</protein>
<keyword evidence="1" id="KW-0472">Membrane</keyword>
<feature type="transmembrane region" description="Helical" evidence="1">
    <location>
        <begin position="71"/>
        <end position="88"/>
    </location>
</feature>
<feature type="transmembrane region" description="Helical" evidence="1">
    <location>
        <begin position="178"/>
        <end position="195"/>
    </location>
</feature>
<dbReference type="RefSeq" id="WP_187302389.1">
    <property type="nucleotide sequence ID" value="NZ_CBCTQH010000117.1"/>
</dbReference>
<evidence type="ECO:0000259" key="2">
    <source>
        <dbReference type="Pfam" id="PF07786"/>
    </source>
</evidence>
<evidence type="ECO:0000256" key="1">
    <source>
        <dbReference type="SAM" id="Phobius"/>
    </source>
</evidence>
<gene>
    <name evidence="3" type="ORF">H9L42_05565</name>
</gene>
<feature type="transmembrane region" description="Helical" evidence="1">
    <location>
        <begin position="94"/>
        <end position="112"/>
    </location>
</feature>
<evidence type="ECO:0000313" key="4">
    <source>
        <dbReference type="Proteomes" id="UP000602647"/>
    </source>
</evidence>
<name>A0A923NLN4_9FIRM</name>
<comment type="caution">
    <text evidence="3">The sequence shown here is derived from an EMBL/GenBank/DDBJ whole genome shotgun (WGS) entry which is preliminary data.</text>
</comment>
<dbReference type="Proteomes" id="UP000602647">
    <property type="component" value="Unassembled WGS sequence"/>
</dbReference>
<feature type="transmembrane region" description="Helical" evidence="1">
    <location>
        <begin position="44"/>
        <end position="64"/>
    </location>
</feature>
<reference evidence="3" key="1">
    <citation type="submission" date="2020-08" db="EMBL/GenBank/DDBJ databases">
        <title>Genome public.</title>
        <authorList>
            <person name="Liu C."/>
            <person name="Sun Q."/>
        </authorList>
    </citation>
    <scope>NUCLEOTIDE SEQUENCE</scope>
    <source>
        <strain evidence="3">BX12</strain>
    </source>
</reference>
<sequence length="248" mass="28514">MRYPLLDSIRGAVLISMILYHGVWDLTAFTETSWDWYEETPGYLWQQSICWSFILLSGYCWSLGRHHLKRGLTVFGAGILVSLVTLLVMPEERILFGILTFLGSAMLILIPLDHILRKVPAWVGIAGSLLLFSLLRNINDGYLGFGTMELFRLPEVLYQGMAATWLGFKEAEFFSTDYFSLLPWFFLFLCGYFIQKGVDKWLRERSSEPSNIMKREIPALSLLGRHSLEIYLIHQPVLTGIVMAWNAF</sequence>
<dbReference type="AlphaFoldDB" id="A0A923NLN4"/>
<dbReference type="Pfam" id="PF07786">
    <property type="entry name" value="HGSNAT_cat"/>
    <property type="match status" value="1"/>
</dbReference>
<accession>A0A923NLN4</accession>
<feature type="transmembrane region" description="Helical" evidence="1">
    <location>
        <begin position="119"/>
        <end position="138"/>
    </location>
</feature>
<feature type="transmembrane region" description="Helical" evidence="1">
    <location>
        <begin position="7"/>
        <end position="24"/>
    </location>
</feature>
<organism evidence="3 4">
    <name type="scientific">Zhenpiania hominis</name>
    <dbReference type="NCBI Taxonomy" id="2763644"/>
    <lineage>
        <taxon>Bacteria</taxon>
        <taxon>Bacillati</taxon>
        <taxon>Bacillota</taxon>
        <taxon>Clostridia</taxon>
        <taxon>Peptostreptococcales</taxon>
        <taxon>Anaerovoracaceae</taxon>
        <taxon>Zhenpiania</taxon>
    </lineage>
</organism>
<evidence type="ECO:0000313" key="3">
    <source>
        <dbReference type="EMBL" id="MBC6679294.1"/>
    </source>
</evidence>
<feature type="domain" description="Heparan-alpha-glucosaminide N-acetyltransferase catalytic" evidence="2">
    <location>
        <begin position="2"/>
        <end position="236"/>
    </location>
</feature>
<keyword evidence="1" id="KW-0812">Transmembrane</keyword>
<keyword evidence="1" id="KW-1133">Transmembrane helix</keyword>
<dbReference type="InterPro" id="IPR012429">
    <property type="entry name" value="HGSNAT_cat"/>
</dbReference>
<proteinExistence type="predicted"/>
<keyword evidence="4" id="KW-1185">Reference proteome</keyword>
<dbReference type="EMBL" id="JACRYT010000003">
    <property type="protein sequence ID" value="MBC6679294.1"/>
    <property type="molecule type" value="Genomic_DNA"/>
</dbReference>